<organism evidence="1 2">
    <name type="scientific">Pseudoneurospora amorphoporcata</name>
    <dbReference type="NCBI Taxonomy" id="241081"/>
    <lineage>
        <taxon>Eukaryota</taxon>
        <taxon>Fungi</taxon>
        <taxon>Dikarya</taxon>
        <taxon>Ascomycota</taxon>
        <taxon>Pezizomycotina</taxon>
        <taxon>Sordariomycetes</taxon>
        <taxon>Sordariomycetidae</taxon>
        <taxon>Sordariales</taxon>
        <taxon>Sordariaceae</taxon>
        <taxon>Pseudoneurospora</taxon>
    </lineage>
</organism>
<dbReference type="EMBL" id="MU859132">
    <property type="protein sequence ID" value="KAK3952055.1"/>
    <property type="molecule type" value="Genomic_DNA"/>
</dbReference>
<proteinExistence type="predicted"/>
<protein>
    <submittedName>
        <fullName evidence="1">Uncharacterized protein</fullName>
    </submittedName>
</protein>
<gene>
    <name evidence="1" type="ORF">QBC32DRAFT_391053</name>
</gene>
<reference evidence="1" key="1">
    <citation type="journal article" date="2023" name="Mol. Phylogenet. Evol.">
        <title>Genome-scale phylogeny and comparative genomics of the fungal order Sordariales.</title>
        <authorList>
            <person name="Hensen N."/>
            <person name="Bonometti L."/>
            <person name="Westerberg I."/>
            <person name="Brannstrom I.O."/>
            <person name="Guillou S."/>
            <person name="Cros-Aarteil S."/>
            <person name="Calhoun S."/>
            <person name="Haridas S."/>
            <person name="Kuo A."/>
            <person name="Mondo S."/>
            <person name="Pangilinan J."/>
            <person name="Riley R."/>
            <person name="LaButti K."/>
            <person name="Andreopoulos B."/>
            <person name="Lipzen A."/>
            <person name="Chen C."/>
            <person name="Yan M."/>
            <person name="Daum C."/>
            <person name="Ng V."/>
            <person name="Clum A."/>
            <person name="Steindorff A."/>
            <person name="Ohm R.A."/>
            <person name="Martin F."/>
            <person name="Silar P."/>
            <person name="Natvig D.O."/>
            <person name="Lalanne C."/>
            <person name="Gautier V."/>
            <person name="Ament-Velasquez S.L."/>
            <person name="Kruys A."/>
            <person name="Hutchinson M.I."/>
            <person name="Powell A.J."/>
            <person name="Barry K."/>
            <person name="Miller A.N."/>
            <person name="Grigoriev I.V."/>
            <person name="Debuchy R."/>
            <person name="Gladieux P."/>
            <person name="Hiltunen Thoren M."/>
            <person name="Johannesson H."/>
        </authorList>
    </citation>
    <scope>NUCLEOTIDE SEQUENCE</scope>
    <source>
        <strain evidence="1">CBS 626.80</strain>
    </source>
</reference>
<dbReference type="Proteomes" id="UP001303222">
    <property type="component" value="Unassembled WGS sequence"/>
</dbReference>
<accession>A0AAN6SFS2</accession>
<feature type="non-terminal residue" evidence="1">
    <location>
        <position position="1"/>
    </location>
</feature>
<dbReference type="AlphaFoldDB" id="A0AAN6SFS2"/>
<sequence length="150" mass="17145">PNYEKSTVEVFSDFTTWWISHHGKLDTLLSAVHAQPSRTWRLCHRMEREADYAEKPSWSFWYEGRSEWSLGTLGLFNNRGFGFCASGDTEADMDLESLRPTPPGTLASFERLSRRIYQAQDILSLSQSILQGAQTIRKFEADAGRLPGRL</sequence>
<comment type="caution">
    <text evidence="1">The sequence shown here is derived from an EMBL/GenBank/DDBJ whole genome shotgun (WGS) entry which is preliminary data.</text>
</comment>
<evidence type="ECO:0000313" key="2">
    <source>
        <dbReference type="Proteomes" id="UP001303222"/>
    </source>
</evidence>
<keyword evidence="2" id="KW-1185">Reference proteome</keyword>
<name>A0AAN6SFS2_9PEZI</name>
<reference evidence="1" key="2">
    <citation type="submission" date="2023-06" db="EMBL/GenBank/DDBJ databases">
        <authorList>
            <consortium name="Lawrence Berkeley National Laboratory"/>
            <person name="Mondo S.J."/>
            <person name="Hensen N."/>
            <person name="Bonometti L."/>
            <person name="Westerberg I."/>
            <person name="Brannstrom I.O."/>
            <person name="Guillou S."/>
            <person name="Cros-Aarteil S."/>
            <person name="Calhoun S."/>
            <person name="Haridas S."/>
            <person name="Kuo A."/>
            <person name="Pangilinan J."/>
            <person name="Riley R."/>
            <person name="Labutti K."/>
            <person name="Andreopoulos B."/>
            <person name="Lipzen A."/>
            <person name="Chen C."/>
            <person name="Yanf M."/>
            <person name="Daum C."/>
            <person name="Ng V."/>
            <person name="Clum A."/>
            <person name="Steindorff A."/>
            <person name="Ohm R."/>
            <person name="Martin F."/>
            <person name="Silar P."/>
            <person name="Natvig D."/>
            <person name="Lalanne C."/>
            <person name="Gautier V."/>
            <person name="Ament-Velasquez S.L."/>
            <person name="Kruys A."/>
            <person name="Hutchinson M.I."/>
            <person name="Powell A.J."/>
            <person name="Barry K."/>
            <person name="Miller A.N."/>
            <person name="Grigoriev I.V."/>
            <person name="Debuchy R."/>
            <person name="Gladieux P."/>
            <person name="Thoren M.H."/>
            <person name="Johannesson H."/>
        </authorList>
    </citation>
    <scope>NUCLEOTIDE SEQUENCE</scope>
    <source>
        <strain evidence="1">CBS 626.80</strain>
    </source>
</reference>
<evidence type="ECO:0000313" key="1">
    <source>
        <dbReference type="EMBL" id="KAK3952055.1"/>
    </source>
</evidence>